<keyword evidence="13" id="KW-1185">Reference proteome</keyword>
<dbReference type="EMBL" id="JACHYA010000006">
    <property type="protein sequence ID" value="MBB3171891.1"/>
    <property type="molecule type" value="Genomic_DNA"/>
</dbReference>
<sequence>MAEKASTSRSLSRRSFLKTTAAAAGVAAVAGTAGVAAYAAGGPEEAAQNKEVIGSCRSNCGGKCPLKVKVRNGKVVKTEPADMPEGDELYRRICVKGLSQPQRLYDPDRLKYPMRRIEGTERGTEEFERISWDEALDLMATKFTDVIDQFGGSSLCMWVGYGSQGFLNGADTHGTTNIGYGRFSSKVGASSFDSAADWGGIWGTMLCGLFSTGSTVNVIGSKLIICCGGDPANSMQGEWTFIKKAMEQGARLVTIDPRFSTTAAVSDQYLSIRPGTDAILFMAWCNYLMDNDLVNYEFATKGSVAPYLLKEDGTYLRNSDLGIEPAMVMDPNTGMEVPYDAYVVWDESTNSHSTRDEAVQPALYGQYEVGGFKTTTTLSLCREAIKEYTMEVAAERCGMDLDEITALIEEFASVPSSFITYNGFSHHNNSHHNYKSLALLAALTGNQGQQGRIFSIGGVMRGYFVLDYAECVAPDPKPVAMVPGMLFPDVMANGGIGQYKINPKALWFMNGNPMAMESGRSELIEAVNKVDFIVCSESVMTDTARMADLLLPICHPFEEVDISAPFSSCPTGYFHPFVKAVEPSYECKTDMDVFRELSEKMGFGDLYDKTDEEYISAMFDTPFMGMFGINSKMVLDAASRAELVKCPLDMSFTEEQTFTNGMTASGRLEFYWEHPAPRYDFGQEVDYSVERVPCYIDATEAYETNPLKEKYPIYGNSNHSRFSAHSQQAHTPLIRELQPEPLVQINPADAEPRGIATGDIVRVFNDRGEVVIKAEVTEGVRPETMCIRQGWQSDHFISGHAQNLTPRLMNDFCWNSSFYDFLCEIEKVEQGA</sequence>
<dbReference type="Pfam" id="PF04879">
    <property type="entry name" value="Molybdop_Fe4S4"/>
    <property type="match status" value="1"/>
</dbReference>
<dbReference type="InterPro" id="IPR019546">
    <property type="entry name" value="TAT_signal_bac_arc"/>
</dbReference>
<dbReference type="InterPro" id="IPR050612">
    <property type="entry name" value="Prok_Mopterin_Oxidored"/>
</dbReference>
<dbReference type="PROSITE" id="PS00932">
    <property type="entry name" value="MOLYBDOPTERIN_PROK_3"/>
    <property type="match status" value="1"/>
</dbReference>
<feature type="signal peptide" evidence="9">
    <location>
        <begin position="1"/>
        <end position="39"/>
    </location>
</feature>
<dbReference type="InterPro" id="IPR006657">
    <property type="entry name" value="MoPterin_dinucl-bd_dom"/>
</dbReference>
<dbReference type="SMART" id="SM00926">
    <property type="entry name" value="Molybdop_Fe4S4"/>
    <property type="match status" value="1"/>
</dbReference>
<comment type="cofactor">
    <cofactor evidence="1">
        <name>Mo-bis(molybdopterin guanine dinucleotide)</name>
        <dbReference type="ChEBI" id="CHEBI:60539"/>
    </cofactor>
</comment>
<dbReference type="RefSeq" id="WP_123186030.1">
    <property type="nucleotide sequence ID" value="NZ_CANPEU010000002.1"/>
</dbReference>
<dbReference type="PANTHER" id="PTHR43742">
    <property type="entry name" value="TRIMETHYLAMINE-N-OXIDE REDUCTASE"/>
    <property type="match status" value="1"/>
</dbReference>
<keyword evidence="7" id="KW-0408">Iron</keyword>
<dbReference type="InterPro" id="IPR006963">
    <property type="entry name" value="Mopterin_OxRdtase_4Fe-4S_dom"/>
</dbReference>
<dbReference type="GO" id="GO:0046872">
    <property type="term" value="F:metal ion binding"/>
    <property type="evidence" value="ECO:0007669"/>
    <property type="project" value="UniProtKB-KW"/>
</dbReference>
<evidence type="ECO:0000313" key="12">
    <source>
        <dbReference type="EMBL" id="TJW10356.1"/>
    </source>
</evidence>
<evidence type="ECO:0000256" key="7">
    <source>
        <dbReference type="ARBA" id="ARBA00023004"/>
    </source>
</evidence>
<dbReference type="Proteomes" id="UP000530850">
    <property type="component" value="Unassembled WGS sequence"/>
</dbReference>
<dbReference type="SUPFAM" id="SSF50692">
    <property type="entry name" value="ADC-like"/>
    <property type="match status" value="1"/>
</dbReference>
<organism evidence="12 13">
    <name type="scientific">Parvibacter caecicola</name>
    <dbReference type="NCBI Taxonomy" id="747645"/>
    <lineage>
        <taxon>Bacteria</taxon>
        <taxon>Bacillati</taxon>
        <taxon>Actinomycetota</taxon>
        <taxon>Coriobacteriia</taxon>
        <taxon>Coriobacteriales</taxon>
        <taxon>Coriobacteriaceae</taxon>
        <taxon>Parvibacter</taxon>
    </lineage>
</organism>
<evidence type="ECO:0000256" key="1">
    <source>
        <dbReference type="ARBA" id="ARBA00001942"/>
    </source>
</evidence>
<dbReference type="Proteomes" id="UP000309454">
    <property type="component" value="Unassembled WGS sequence"/>
</dbReference>
<keyword evidence="4" id="KW-0479">Metal-binding</keyword>
<protein>
    <submittedName>
        <fullName evidence="11">Molybdopterin-containing oxidoreductase family molybdopterin binding subunit</fullName>
    </submittedName>
    <submittedName>
        <fullName evidence="12">Twin-arginine translocation signal domain-containing protein</fullName>
    </submittedName>
</protein>
<evidence type="ECO:0000256" key="4">
    <source>
        <dbReference type="ARBA" id="ARBA00022723"/>
    </source>
</evidence>
<evidence type="ECO:0000313" key="13">
    <source>
        <dbReference type="Proteomes" id="UP000309454"/>
    </source>
</evidence>
<gene>
    <name evidence="12" type="ORF">E5982_07395</name>
    <name evidence="11" type="ORF">FHR31_001722</name>
</gene>
<dbReference type="InterPro" id="IPR006311">
    <property type="entry name" value="TAT_signal"/>
</dbReference>
<dbReference type="PROSITE" id="PS51669">
    <property type="entry name" value="4FE4S_MOW_BIS_MGD"/>
    <property type="match status" value="1"/>
</dbReference>
<evidence type="ECO:0000259" key="10">
    <source>
        <dbReference type="PROSITE" id="PS51669"/>
    </source>
</evidence>
<dbReference type="GO" id="GO:0051536">
    <property type="term" value="F:iron-sulfur cluster binding"/>
    <property type="evidence" value="ECO:0007669"/>
    <property type="project" value="UniProtKB-KW"/>
</dbReference>
<evidence type="ECO:0000313" key="11">
    <source>
        <dbReference type="EMBL" id="MBB3171891.1"/>
    </source>
</evidence>
<evidence type="ECO:0000256" key="5">
    <source>
        <dbReference type="ARBA" id="ARBA00022729"/>
    </source>
</evidence>
<evidence type="ECO:0000256" key="6">
    <source>
        <dbReference type="ARBA" id="ARBA00023002"/>
    </source>
</evidence>
<comment type="similarity">
    <text evidence="2">Belongs to the prokaryotic molybdopterin-containing oxidoreductase family.</text>
</comment>
<dbReference type="InterPro" id="IPR006656">
    <property type="entry name" value="Mopterin_OxRdtase"/>
</dbReference>
<dbReference type="Gene3D" id="3.40.50.740">
    <property type="match status" value="2"/>
</dbReference>
<evidence type="ECO:0000313" key="14">
    <source>
        <dbReference type="Proteomes" id="UP000530850"/>
    </source>
</evidence>
<dbReference type="OrthoDB" id="3172748at2"/>
<dbReference type="Pfam" id="PF01568">
    <property type="entry name" value="Molydop_binding"/>
    <property type="match status" value="1"/>
</dbReference>
<dbReference type="Gene3D" id="2.20.25.90">
    <property type="entry name" value="ADC-like domains"/>
    <property type="match status" value="1"/>
</dbReference>
<dbReference type="EMBL" id="SSTM01000004">
    <property type="protein sequence ID" value="TJW10356.1"/>
    <property type="molecule type" value="Genomic_DNA"/>
</dbReference>
<dbReference type="InterPro" id="IPR006655">
    <property type="entry name" value="Mopterin_OxRdtase_prok_CS"/>
</dbReference>
<feature type="domain" description="4Fe-4S Mo/W bis-MGD-type" evidence="10">
    <location>
        <begin position="49"/>
        <end position="108"/>
    </location>
</feature>
<dbReference type="Pfam" id="PF00384">
    <property type="entry name" value="Molybdopterin"/>
    <property type="match status" value="1"/>
</dbReference>
<evidence type="ECO:0000256" key="3">
    <source>
        <dbReference type="ARBA" id="ARBA00022505"/>
    </source>
</evidence>
<dbReference type="GO" id="GO:0043546">
    <property type="term" value="F:molybdopterin cofactor binding"/>
    <property type="evidence" value="ECO:0007669"/>
    <property type="project" value="InterPro"/>
</dbReference>
<evidence type="ECO:0000256" key="9">
    <source>
        <dbReference type="SAM" id="SignalP"/>
    </source>
</evidence>
<dbReference type="PANTHER" id="PTHR43742:SF6">
    <property type="entry name" value="OXIDOREDUCTASE YYAE-RELATED"/>
    <property type="match status" value="1"/>
</dbReference>
<dbReference type="Gene3D" id="2.40.40.20">
    <property type="match status" value="1"/>
</dbReference>
<dbReference type="NCBIfam" id="TIGR01409">
    <property type="entry name" value="TAT_signal_seq"/>
    <property type="match status" value="1"/>
</dbReference>
<dbReference type="AlphaFoldDB" id="A0A3N0A9Y3"/>
<evidence type="ECO:0000256" key="2">
    <source>
        <dbReference type="ARBA" id="ARBA00010312"/>
    </source>
</evidence>
<dbReference type="Gene3D" id="3.40.228.10">
    <property type="entry name" value="Dimethylsulfoxide Reductase, domain 2"/>
    <property type="match status" value="1"/>
</dbReference>
<dbReference type="PROSITE" id="PS51318">
    <property type="entry name" value="TAT"/>
    <property type="match status" value="1"/>
</dbReference>
<evidence type="ECO:0000256" key="8">
    <source>
        <dbReference type="ARBA" id="ARBA00023014"/>
    </source>
</evidence>
<accession>A0A3N0A9Y3</accession>
<name>A0A3N0A9Y3_9ACTN</name>
<dbReference type="GO" id="GO:0016491">
    <property type="term" value="F:oxidoreductase activity"/>
    <property type="evidence" value="ECO:0007669"/>
    <property type="project" value="UniProtKB-KW"/>
</dbReference>
<feature type="chain" id="PRO_5033800862" evidence="9">
    <location>
        <begin position="40"/>
        <end position="832"/>
    </location>
</feature>
<proteinExistence type="inferred from homology"/>
<dbReference type="GeneID" id="93357341"/>
<reference evidence="12 13" key="1">
    <citation type="submission" date="2019-04" db="EMBL/GenBank/DDBJ databases">
        <title>Microbes associate with the intestines of laboratory mice.</title>
        <authorList>
            <person name="Navarre W."/>
            <person name="Wong E."/>
            <person name="Huang K.C."/>
            <person name="Tropini C."/>
            <person name="Ng K."/>
            <person name="Yu B."/>
        </authorList>
    </citation>
    <scope>NUCLEOTIDE SEQUENCE [LARGE SCALE GENOMIC DNA]</scope>
    <source>
        <strain evidence="12 13">NM48_B13</strain>
    </source>
</reference>
<dbReference type="SUPFAM" id="SSF53706">
    <property type="entry name" value="Formate dehydrogenase/DMSO reductase, domains 1-3"/>
    <property type="match status" value="1"/>
</dbReference>
<reference evidence="11 14" key="2">
    <citation type="submission" date="2020-08" db="EMBL/GenBank/DDBJ databases">
        <title>Sequencing the genomes of 1000 actinobacteria strains.</title>
        <authorList>
            <person name="Klenk H.-P."/>
        </authorList>
    </citation>
    <scope>NUCLEOTIDE SEQUENCE [LARGE SCALE GENOMIC DNA]</scope>
    <source>
        <strain evidence="11 14">DSM 22242</strain>
    </source>
</reference>
<keyword evidence="8" id="KW-0411">Iron-sulfur</keyword>
<keyword evidence="5 9" id="KW-0732">Signal</keyword>
<dbReference type="InterPro" id="IPR009010">
    <property type="entry name" value="Asp_de-COase-like_dom_sf"/>
</dbReference>
<keyword evidence="3" id="KW-0500">Molybdenum</keyword>
<comment type="caution">
    <text evidence="12">The sequence shown here is derived from an EMBL/GenBank/DDBJ whole genome shotgun (WGS) entry which is preliminary data.</text>
</comment>
<keyword evidence="6" id="KW-0560">Oxidoreductase</keyword>